<sequence length="36" mass="4024">MTQLTLYGDNDAYEAAMDHLKDQADRLYDGNAPHVA</sequence>
<gene>
    <name evidence="1" type="ORF">LCGC14_2884040</name>
</gene>
<name>A0A0F8XZH1_9ZZZZ</name>
<accession>A0A0F8XZH1</accession>
<dbReference type="AlphaFoldDB" id="A0A0F8XZH1"/>
<protein>
    <submittedName>
        <fullName evidence="1">Uncharacterized protein</fullName>
    </submittedName>
</protein>
<feature type="non-terminal residue" evidence="1">
    <location>
        <position position="36"/>
    </location>
</feature>
<organism evidence="1">
    <name type="scientific">marine sediment metagenome</name>
    <dbReference type="NCBI Taxonomy" id="412755"/>
    <lineage>
        <taxon>unclassified sequences</taxon>
        <taxon>metagenomes</taxon>
        <taxon>ecological metagenomes</taxon>
    </lineage>
</organism>
<proteinExistence type="predicted"/>
<evidence type="ECO:0000313" key="1">
    <source>
        <dbReference type="EMBL" id="KKK74408.1"/>
    </source>
</evidence>
<reference evidence="1" key="1">
    <citation type="journal article" date="2015" name="Nature">
        <title>Complex archaea that bridge the gap between prokaryotes and eukaryotes.</title>
        <authorList>
            <person name="Spang A."/>
            <person name="Saw J.H."/>
            <person name="Jorgensen S.L."/>
            <person name="Zaremba-Niedzwiedzka K."/>
            <person name="Martijn J."/>
            <person name="Lind A.E."/>
            <person name="van Eijk R."/>
            <person name="Schleper C."/>
            <person name="Guy L."/>
            <person name="Ettema T.J."/>
        </authorList>
    </citation>
    <scope>NUCLEOTIDE SEQUENCE</scope>
</reference>
<dbReference type="EMBL" id="LAZR01056331">
    <property type="protein sequence ID" value="KKK74408.1"/>
    <property type="molecule type" value="Genomic_DNA"/>
</dbReference>
<comment type="caution">
    <text evidence="1">The sequence shown here is derived from an EMBL/GenBank/DDBJ whole genome shotgun (WGS) entry which is preliminary data.</text>
</comment>